<reference evidence="10" key="1">
    <citation type="submission" date="2013-07" db="EMBL/GenBank/DDBJ databases">
        <title>The Genome Sequence of Cryptococcus bestiolae CBS10118.</title>
        <authorList>
            <consortium name="The Broad Institute Genome Sequencing Platform"/>
            <person name="Cuomo C."/>
            <person name="Litvintseva A."/>
            <person name="Chen Y."/>
            <person name="Heitman J."/>
            <person name="Sun S."/>
            <person name="Springer D."/>
            <person name="Dromer F."/>
            <person name="Young S.K."/>
            <person name="Zeng Q."/>
            <person name="Gargeya S."/>
            <person name="Fitzgerald M."/>
            <person name="Abouelleil A."/>
            <person name="Alvarado L."/>
            <person name="Berlin A.M."/>
            <person name="Chapman S.B."/>
            <person name="Dewar J."/>
            <person name="Goldberg J."/>
            <person name="Griggs A."/>
            <person name="Gujja S."/>
            <person name="Hansen M."/>
            <person name="Howarth C."/>
            <person name="Imamovic A."/>
            <person name="Larimer J."/>
            <person name="McCowan C."/>
            <person name="Murphy C."/>
            <person name="Pearson M."/>
            <person name="Priest M."/>
            <person name="Roberts A."/>
            <person name="Saif S."/>
            <person name="Shea T."/>
            <person name="Sykes S."/>
            <person name="Wortman J."/>
            <person name="Nusbaum C."/>
            <person name="Birren B."/>
        </authorList>
    </citation>
    <scope>NUCLEOTIDE SEQUENCE [LARGE SCALE GENOMIC DNA]</scope>
    <source>
        <strain evidence="10">CBS 10118</strain>
    </source>
</reference>
<feature type="transmembrane region" description="Helical" evidence="8">
    <location>
        <begin position="418"/>
        <end position="437"/>
    </location>
</feature>
<keyword evidence="5 8" id="KW-1133">Transmembrane helix</keyword>
<organism evidence="10">
    <name type="scientific">Kwoniella bestiolae CBS 10118</name>
    <dbReference type="NCBI Taxonomy" id="1296100"/>
    <lineage>
        <taxon>Eukaryota</taxon>
        <taxon>Fungi</taxon>
        <taxon>Dikarya</taxon>
        <taxon>Basidiomycota</taxon>
        <taxon>Agaricomycotina</taxon>
        <taxon>Tremellomycetes</taxon>
        <taxon>Tremellales</taxon>
        <taxon>Cryptococcaceae</taxon>
        <taxon>Kwoniella</taxon>
    </lineage>
</organism>
<evidence type="ECO:0000256" key="2">
    <source>
        <dbReference type="ARBA" id="ARBA00008335"/>
    </source>
</evidence>
<keyword evidence="3" id="KW-0813">Transport</keyword>
<protein>
    <recommendedName>
        <fullName evidence="9">Major facilitator superfamily (MFS) profile domain-containing protein</fullName>
    </recommendedName>
</protein>
<dbReference type="InterPro" id="IPR036259">
    <property type="entry name" value="MFS_trans_sf"/>
</dbReference>
<dbReference type="InterPro" id="IPR020846">
    <property type="entry name" value="MFS_dom"/>
</dbReference>
<dbReference type="GO" id="GO:0022857">
    <property type="term" value="F:transmembrane transporter activity"/>
    <property type="evidence" value="ECO:0007669"/>
    <property type="project" value="InterPro"/>
</dbReference>
<feature type="transmembrane region" description="Helical" evidence="8">
    <location>
        <begin position="360"/>
        <end position="379"/>
    </location>
</feature>
<dbReference type="PANTHER" id="PTHR23514">
    <property type="entry name" value="BYPASS OF STOP CODON PROTEIN 6"/>
    <property type="match status" value="1"/>
</dbReference>
<feature type="transmembrane region" description="Helical" evidence="8">
    <location>
        <begin position="391"/>
        <end position="412"/>
    </location>
</feature>
<comment type="subcellular location">
    <subcellularLocation>
        <location evidence="1">Endomembrane system</location>
        <topology evidence="1">Multi-pass membrane protein</topology>
    </subcellularLocation>
</comment>
<name>A0A1B9G5S4_9TREE</name>
<feature type="transmembrane region" description="Helical" evidence="8">
    <location>
        <begin position="486"/>
        <end position="509"/>
    </location>
</feature>
<feature type="transmembrane region" description="Helical" evidence="8">
    <location>
        <begin position="86"/>
        <end position="103"/>
    </location>
</feature>
<feature type="domain" description="Major facilitator superfamily (MFS) profile" evidence="9">
    <location>
        <begin position="90"/>
        <end position="513"/>
    </location>
</feature>
<feature type="transmembrane region" description="Helical" evidence="8">
    <location>
        <begin position="254"/>
        <end position="278"/>
    </location>
</feature>
<dbReference type="InterPro" id="IPR011701">
    <property type="entry name" value="MFS"/>
</dbReference>
<sequence length="567" mass="62800">MDKRPTRPSILSRRSIHRLSELRSQGYRPPIPPGESPRHDGISRGSHRVYIHEKRDGKNERDNVDSQSRSVLDFLKRDMALPSNRLRRAMLAVLFLVMFLARWNDASQGPLLPSLQTYYSPDYRTHEADLKSAFSVSVVSTIWLANFAGFMIAGLSNVYISDTFGFGIAAPFGAVMQGLAYTLICWGSPFPLFVIAYIFNGFGLGLQNAQVNSLVTRLKGSPTKMFLMHAMYGVGATVSPFVSTLFVQRLPNRVYYYFAVSLGLALMTALSLIAVFQARTEDQVVGRRQREIRVKDGTPCKVDPSQKENEASGGKMKEILKMPVIHCMAFFMLIYGGIEVSVGGWATSFLTDERGGNDNSGYVTAGYFGGLTVGRIVLIPVTKRIGNHMSIYLYSLCTLLLTIIIWFTHSFIGNAVCFSLVGVFLGPMFPIVMNVVAEIIPGELQAGAIGWIASLAHAGTAIMPLCVSFISQLLRFRHIDRRSYAYGIWILQSVALALTIADILLWFLVTGAWHNYAPSTQRHQLDSGASGSFVDLTDEENGESPMRSEVTLVQDTNGHEKFRSQGK</sequence>
<dbReference type="GO" id="GO:0012505">
    <property type="term" value="C:endomembrane system"/>
    <property type="evidence" value="ECO:0007669"/>
    <property type="project" value="UniProtKB-SubCell"/>
</dbReference>
<evidence type="ECO:0000256" key="8">
    <source>
        <dbReference type="SAM" id="Phobius"/>
    </source>
</evidence>
<evidence type="ECO:0000313" key="10">
    <source>
        <dbReference type="EMBL" id="OCF26360.1"/>
    </source>
</evidence>
<dbReference type="EMBL" id="KI894020">
    <property type="protein sequence ID" value="OCF26360.1"/>
    <property type="molecule type" value="Genomic_DNA"/>
</dbReference>
<dbReference type="Pfam" id="PF07690">
    <property type="entry name" value="MFS_1"/>
    <property type="match status" value="1"/>
</dbReference>
<evidence type="ECO:0000259" key="9">
    <source>
        <dbReference type="PROSITE" id="PS50850"/>
    </source>
</evidence>
<dbReference type="PANTHER" id="PTHR23514:SF3">
    <property type="entry name" value="BYPASS OF STOP CODON PROTEIN 6"/>
    <property type="match status" value="1"/>
</dbReference>
<feature type="transmembrane region" description="Helical" evidence="8">
    <location>
        <begin position="226"/>
        <end position="248"/>
    </location>
</feature>
<feature type="transmembrane region" description="Helical" evidence="8">
    <location>
        <begin position="449"/>
        <end position="474"/>
    </location>
</feature>
<feature type="region of interest" description="Disordered" evidence="7">
    <location>
        <begin position="536"/>
        <end position="567"/>
    </location>
</feature>
<dbReference type="SUPFAM" id="SSF103473">
    <property type="entry name" value="MFS general substrate transporter"/>
    <property type="match status" value="1"/>
</dbReference>
<keyword evidence="4 8" id="KW-0812">Transmembrane</keyword>
<gene>
    <name evidence="10" type="ORF">I302_04043</name>
</gene>
<dbReference type="PROSITE" id="PS50850">
    <property type="entry name" value="MFS"/>
    <property type="match status" value="1"/>
</dbReference>
<evidence type="ECO:0000256" key="5">
    <source>
        <dbReference type="ARBA" id="ARBA00022989"/>
    </source>
</evidence>
<evidence type="ECO:0000256" key="1">
    <source>
        <dbReference type="ARBA" id="ARBA00004127"/>
    </source>
</evidence>
<dbReference type="Gene3D" id="1.20.1250.20">
    <property type="entry name" value="MFS general substrate transporter like domains"/>
    <property type="match status" value="1"/>
</dbReference>
<dbReference type="VEuPathDB" id="FungiDB:I302_04043"/>
<evidence type="ECO:0000256" key="4">
    <source>
        <dbReference type="ARBA" id="ARBA00022692"/>
    </source>
</evidence>
<dbReference type="InterPro" id="IPR051788">
    <property type="entry name" value="MFS_Transporter"/>
</dbReference>
<accession>A0A1B9G5S4</accession>
<proteinExistence type="inferred from homology"/>
<dbReference type="GO" id="GO:0016020">
    <property type="term" value="C:membrane"/>
    <property type="evidence" value="ECO:0007669"/>
    <property type="project" value="TreeGrafter"/>
</dbReference>
<reference evidence="10" key="2">
    <citation type="submission" date="2014-01" db="EMBL/GenBank/DDBJ databases">
        <title>Evolution of pathogenesis and genome organization in the Tremellales.</title>
        <authorList>
            <person name="Cuomo C."/>
            <person name="Litvintseva A."/>
            <person name="Heitman J."/>
            <person name="Chen Y."/>
            <person name="Sun S."/>
            <person name="Springer D."/>
            <person name="Dromer F."/>
            <person name="Young S."/>
            <person name="Zeng Q."/>
            <person name="Chapman S."/>
            <person name="Gujja S."/>
            <person name="Saif S."/>
            <person name="Birren B."/>
        </authorList>
    </citation>
    <scope>NUCLEOTIDE SEQUENCE</scope>
    <source>
        <strain evidence="10">CBS 10118</strain>
    </source>
</reference>
<dbReference type="OrthoDB" id="413079at2759"/>
<feature type="transmembrane region" description="Helical" evidence="8">
    <location>
        <begin position="190"/>
        <end position="206"/>
    </location>
</feature>
<feature type="region of interest" description="Disordered" evidence="7">
    <location>
        <begin position="21"/>
        <end position="45"/>
    </location>
</feature>
<feature type="transmembrane region" description="Helical" evidence="8">
    <location>
        <begin position="133"/>
        <end position="152"/>
    </location>
</feature>
<evidence type="ECO:0000256" key="3">
    <source>
        <dbReference type="ARBA" id="ARBA00022448"/>
    </source>
</evidence>
<keyword evidence="6 8" id="KW-0472">Membrane</keyword>
<evidence type="ECO:0000256" key="6">
    <source>
        <dbReference type="ARBA" id="ARBA00023136"/>
    </source>
</evidence>
<comment type="similarity">
    <text evidence="2">Belongs to the major facilitator superfamily.</text>
</comment>
<feature type="compositionally biased region" description="Basic and acidic residues" evidence="7">
    <location>
        <begin position="557"/>
        <end position="567"/>
    </location>
</feature>
<evidence type="ECO:0000256" key="7">
    <source>
        <dbReference type="SAM" id="MobiDB-lite"/>
    </source>
</evidence>
<feature type="transmembrane region" description="Helical" evidence="8">
    <location>
        <begin position="324"/>
        <end position="348"/>
    </location>
</feature>
<dbReference type="AlphaFoldDB" id="A0A1B9G5S4"/>